<protein>
    <submittedName>
        <fullName evidence="6">Bacterial regulatory helix-turn-helix, lysR family protein</fullName>
    </submittedName>
</protein>
<dbReference type="Gene3D" id="3.40.190.290">
    <property type="match status" value="1"/>
</dbReference>
<dbReference type="InterPro" id="IPR058163">
    <property type="entry name" value="LysR-type_TF_proteobact-type"/>
</dbReference>
<proteinExistence type="inferred from homology"/>
<dbReference type="OrthoDB" id="8885940at2"/>
<name>A0A1J0KTB0_9GAMM</name>
<evidence type="ECO:0000313" key="7">
    <source>
        <dbReference type="Proteomes" id="UP000182521"/>
    </source>
</evidence>
<evidence type="ECO:0000259" key="5">
    <source>
        <dbReference type="PROSITE" id="PS50931"/>
    </source>
</evidence>
<dbReference type="Gene3D" id="1.10.10.10">
    <property type="entry name" value="Winged helix-like DNA-binding domain superfamily/Winged helix DNA-binding domain"/>
    <property type="match status" value="1"/>
</dbReference>
<dbReference type="PRINTS" id="PR00039">
    <property type="entry name" value="HTHLYSR"/>
</dbReference>
<dbReference type="SUPFAM" id="SSF46785">
    <property type="entry name" value="Winged helix' DNA-binding domain"/>
    <property type="match status" value="1"/>
</dbReference>
<dbReference type="AlphaFoldDB" id="A0A1J0KTB0"/>
<dbReference type="InterPro" id="IPR036390">
    <property type="entry name" value="WH_DNA-bd_sf"/>
</dbReference>
<reference evidence="7" key="1">
    <citation type="submission" date="2014-10" db="EMBL/GenBank/DDBJ databases">
        <authorList>
            <person name="Kuske C.R."/>
            <person name="Challacombe J.F."/>
            <person name="Daligault H.E."/>
            <person name="Davenport K.W."/>
            <person name="Johnson S.L."/>
            <person name="Siddaramappa S."/>
            <person name="Petersen J.M."/>
        </authorList>
    </citation>
    <scope>NUCLEOTIDE SEQUENCE [LARGE SCALE GENOMIC DNA]</scope>
    <source>
        <strain evidence="7">CA97-1460</strain>
    </source>
</reference>
<comment type="similarity">
    <text evidence="1">Belongs to the LysR transcriptional regulatory family.</text>
</comment>
<evidence type="ECO:0000256" key="1">
    <source>
        <dbReference type="ARBA" id="ARBA00009437"/>
    </source>
</evidence>
<dbReference type="FunFam" id="1.10.10.10:FF:000001">
    <property type="entry name" value="LysR family transcriptional regulator"/>
    <property type="match status" value="1"/>
</dbReference>
<dbReference type="GO" id="GO:0003677">
    <property type="term" value="F:DNA binding"/>
    <property type="evidence" value="ECO:0007669"/>
    <property type="project" value="UniProtKB-KW"/>
</dbReference>
<keyword evidence="7" id="KW-1185">Reference proteome</keyword>
<dbReference type="Proteomes" id="UP000182521">
    <property type="component" value="Chromosome"/>
</dbReference>
<dbReference type="STRING" id="1542390.KX01_249"/>
<dbReference type="Pfam" id="PF03466">
    <property type="entry name" value="LysR_substrate"/>
    <property type="match status" value="1"/>
</dbReference>
<evidence type="ECO:0000256" key="3">
    <source>
        <dbReference type="ARBA" id="ARBA00023125"/>
    </source>
</evidence>
<dbReference type="RefSeq" id="WP_071663267.1">
    <property type="nucleotide sequence ID" value="NZ_CP009654.1"/>
</dbReference>
<gene>
    <name evidence="6" type="ORF">KX01_249</name>
</gene>
<dbReference type="PROSITE" id="PS50931">
    <property type="entry name" value="HTH_LYSR"/>
    <property type="match status" value="1"/>
</dbReference>
<evidence type="ECO:0000256" key="4">
    <source>
        <dbReference type="ARBA" id="ARBA00023163"/>
    </source>
</evidence>
<dbReference type="InterPro" id="IPR036388">
    <property type="entry name" value="WH-like_DNA-bd_sf"/>
</dbReference>
<keyword evidence="4" id="KW-0804">Transcription</keyword>
<dbReference type="InterPro" id="IPR000847">
    <property type="entry name" value="LysR_HTH_N"/>
</dbReference>
<keyword evidence="3" id="KW-0238">DNA-binding</keyword>
<dbReference type="EMBL" id="CP009654">
    <property type="protein sequence ID" value="APC96919.1"/>
    <property type="molecule type" value="Genomic_DNA"/>
</dbReference>
<dbReference type="Pfam" id="PF00126">
    <property type="entry name" value="HTH_1"/>
    <property type="match status" value="1"/>
</dbReference>
<organism evidence="6 7">
    <name type="scientific">Francisella frigiditurris</name>
    <dbReference type="NCBI Taxonomy" id="1542390"/>
    <lineage>
        <taxon>Bacteria</taxon>
        <taxon>Pseudomonadati</taxon>
        <taxon>Pseudomonadota</taxon>
        <taxon>Gammaproteobacteria</taxon>
        <taxon>Thiotrichales</taxon>
        <taxon>Francisellaceae</taxon>
        <taxon>Francisella</taxon>
    </lineage>
</organism>
<evidence type="ECO:0000256" key="2">
    <source>
        <dbReference type="ARBA" id="ARBA00023015"/>
    </source>
</evidence>
<dbReference type="InterPro" id="IPR005119">
    <property type="entry name" value="LysR_subst-bd"/>
</dbReference>
<sequence>MIRDKKINLSQFEIFLIVADSLSFTLAANALGVSRASISQSIKALEKELEVPLFLRTTRSISLTSEGESLFEQCSRLRYELDNTRDLVRSFHNKPKGKLKISCNPFLAEKVLLPILMQYKEQFPDVELIIVVEERIPDFDKEQTDIAFGVNWKAPDDLIARKIGETRYVLCASPCYLKKYGAPKNLEDLKKHNFIPHISRHTSLVGLKDANAYINISSDISSNNVSFIKKCVLDGLGIAQFHEYAAIEEIKRGDLIEVLPTVFNEKESLFVYYQKNRFVQPKIKELVKIILEKVQI</sequence>
<dbReference type="SUPFAM" id="SSF53850">
    <property type="entry name" value="Periplasmic binding protein-like II"/>
    <property type="match status" value="1"/>
</dbReference>
<dbReference type="CDD" id="cd08422">
    <property type="entry name" value="PBP2_CrgA_like"/>
    <property type="match status" value="1"/>
</dbReference>
<accession>A0A1J0KTB0</accession>
<evidence type="ECO:0000313" key="6">
    <source>
        <dbReference type="EMBL" id="APC96919.1"/>
    </source>
</evidence>
<dbReference type="PANTHER" id="PTHR30537">
    <property type="entry name" value="HTH-TYPE TRANSCRIPTIONAL REGULATOR"/>
    <property type="match status" value="1"/>
</dbReference>
<dbReference type="PANTHER" id="PTHR30537:SF5">
    <property type="entry name" value="HTH-TYPE TRANSCRIPTIONAL ACTIVATOR TTDR-RELATED"/>
    <property type="match status" value="1"/>
</dbReference>
<dbReference type="KEGG" id="frc:KX01_249"/>
<dbReference type="GO" id="GO:0003700">
    <property type="term" value="F:DNA-binding transcription factor activity"/>
    <property type="evidence" value="ECO:0007669"/>
    <property type="project" value="InterPro"/>
</dbReference>
<keyword evidence="2" id="KW-0805">Transcription regulation</keyword>
<feature type="domain" description="HTH lysR-type" evidence="5">
    <location>
        <begin position="7"/>
        <end position="64"/>
    </location>
</feature>